<dbReference type="GO" id="GO:0016020">
    <property type="term" value="C:membrane"/>
    <property type="evidence" value="ECO:0007669"/>
    <property type="project" value="UniProtKB-SubCell"/>
</dbReference>
<reference evidence="7" key="1">
    <citation type="journal article" date="2019" name="Sci. Rep.">
        <title>Draft genome of Tanacetum cinerariifolium, the natural source of mosquito coil.</title>
        <authorList>
            <person name="Yamashiro T."/>
            <person name="Shiraishi A."/>
            <person name="Satake H."/>
            <person name="Nakayama K."/>
        </authorList>
    </citation>
    <scope>NUCLEOTIDE SEQUENCE</scope>
</reference>
<gene>
    <name evidence="7" type="ORF">Tci_361363</name>
</gene>
<proteinExistence type="predicted"/>
<protein>
    <submittedName>
        <fullName evidence="7">Protein nuclear fusion defective 4-like</fullName>
    </submittedName>
</protein>
<evidence type="ECO:0000313" key="7">
    <source>
        <dbReference type="EMBL" id="GEX89388.1"/>
    </source>
</evidence>
<comment type="caution">
    <text evidence="7">The sequence shown here is derived from an EMBL/GenBank/DDBJ whole genome shotgun (WGS) entry which is preliminary data.</text>
</comment>
<keyword evidence="2 6" id="KW-0812">Transmembrane</keyword>
<evidence type="ECO:0000256" key="6">
    <source>
        <dbReference type="SAM" id="Phobius"/>
    </source>
</evidence>
<evidence type="ECO:0000256" key="3">
    <source>
        <dbReference type="ARBA" id="ARBA00022989"/>
    </source>
</evidence>
<dbReference type="EMBL" id="BKCJ010137246">
    <property type="protein sequence ID" value="GEX89388.1"/>
    <property type="molecule type" value="Genomic_DNA"/>
</dbReference>
<keyword evidence="3 6" id="KW-1133">Transmembrane helix</keyword>
<keyword evidence="4 6" id="KW-0472">Membrane</keyword>
<accession>A0A699HCU1</accession>
<dbReference type="AlphaFoldDB" id="A0A699HCU1"/>
<evidence type="ECO:0000256" key="2">
    <source>
        <dbReference type="ARBA" id="ARBA00022692"/>
    </source>
</evidence>
<feature type="compositionally biased region" description="Polar residues" evidence="5">
    <location>
        <begin position="48"/>
        <end position="68"/>
    </location>
</feature>
<dbReference type="PANTHER" id="PTHR21576">
    <property type="entry name" value="UNCHARACTERIZED NODULIN-LIKE PROTEIN"/>
    <property type="match status" value="1"/>
</dbReference>
<name>A0A699HCU1_TANCI</name>
<evidence type="ECO:0000256" key="4">
    <source>
        <dbReference type="ARBA" id="ARBA00023136"/>
    </source>
</evidence>
<feature type="transmembrane region" description="Helical" evidence="6">
    <location>
        <begin position="130"/>
        <end position="151"/>
    </location>
</feature>
<evidence type="ECO:0000256" key="5">
    <source>
        <dbReference type="SAM" id="MobiDB-lite"/>
    </source>
</evidence>
<evidence type="ECO:0000256" key="1">
    <source>
        <dbReference type="ARBA" id="ARBA00004141"/>
    </source>
</evidence>
<comment type="subcellular location">
    <subcellularLocation>
        <location evidence="1">Membrane</location>
        <topology evidence="1">Multi-pass membrane protein</topology>
    </subcellularLocation>
</comment>
<feature type="region of interest" description="Disordered" evidence="5">
    <location>
        <begin position="1"/>
        <end position="74"/>
    </location>
</feature>
<feature type="transmembrane region" description="Helical" evidence="6">
    <location>
        <begin position="98"/>
        <end position="118"/>
    </location>
</feature>
<organism evidence="7">
    <name type="scientific">Tanacetum cinerariifolium</name>
    <name type="common">Dalmatian daisy</name>
    <name type="synonym">Chrysanthemum cinerariifolium</name>
    <dbReference type="NCBI Taxonomy" id="118510"/>
    <lineage>
        <taxon>Eukaryota</taxon>
        <taxon>Viridiplantae</taxon>
        <taxon>Streptophyta</taxon>
        <taxon>Embryophyta</taxon>
        <taxon>Tracheophyta</taxon>
        <taxon>Spermatophyta</taxon>
        <taxon>Magnoliopsida</taxon>
        <taxon>eudicotyledons</taxon>
        <taxon>Gunneridae</taxon>
        <taxon>Pentapetalae</taxon>
        <taxon>asterids</taxon>
        <taxon>campanulids</taxon>
        <taxon>Asterales</taxon>
        <taxon>Asteraceae</taxon>
        <taxon>Asteroideae</taxon>
        <taxon>Anthemideae</taxon>
        <taxon>Anthemidinae</taxon>
        <taxon>Tanacetum</taxon>
    </lineage>
</organism>
<sequence length="167" mass="18004">MNPLAAQLERKPRKDRGTRKGHHSTSSSTFNQPSSSHLNDDDDDEINEGTSRASTPSPIQNEQQTSSPAMAPSIVASEAKEGTPIEIEMNLVQAMRTINYWLLFLAMLGALGSGLATINNITQISESLDYSTAEINVMVSLCGTFLAGLVVDLCQISSFTNTSVGLW</sequence>
<feature type="compositionally biased region" description="Low complexity" evidence="5">
    <location>
        <begin position="24"/>
        <end position="36"/>
    </location>
</feature>
<feature type="compositionally biased region" description="Basic residues" evidence="5">
    <location>
        <begin position="11"/>
        <end position="23"/>
    </location>
</feature>
<dbReference type="PANTHER" id="PTHR21576:SF163">
    <property type="entry name" value="NODULIN-LIKE, MAJOR FACILITATOR SUPERFAMILY DOMAIN PROTEIN-RELATED"/>
    <property type="match status" value="1"/>
</dbReference>